<dbReference type="Proteomes" id="UP000054477">
    <property type="component" value="Unassembled WGS sequence"/>
</dbReference>
<evidence type="ECO:0000313" key="3">
    <source>
        <dbReference type="Proteomes" id="UP000054477"/>
    </source>
</evidence>
<gene>
    <name evidence="2" type="ORF">K443DRAFT_684192</name>
</gene>
<dbReference type="HOGENOM" id="CLU_2740425_0_0_1"/>
<accession>A0A0C9WR65</accession>
<dbReference type="AlphaFoldDB" id="A0A0C9WR65"/>
<keyword evidence="3" id="KW-1185">Reference proteome</keyword>
<reference evidence="2 3" key="1">
    <citation type="submission" date="2014-04" db="EMBL/GenBank/DDBJ databases">
        <authorList>
            <consortium name="DOE Joint Genome Institute"/>
            <person name="Kuo A."/>
            <person name="Kohler A."/>
            <person name="Nagy L.G."/>
            <person name="Floudas D."/>
            <person name="Copeland A."/>
            <person name="Barry K.W."/>
            <person name="Cichocki N."/>
            <person name="Veneault-Fourrey C."/>
            <person name="LaButti K."/>
            <person name="Lindquist E.A."/>
            <person name="Lipzen A."/>
            <person name="Lundell T."/>
            <person name="Morin E."/>
            <person name="Murat C."/>
            <person name="Sun H."/>
            <person name="Tunlid A."/>
            <person name="Henrissat B."/>
            <person name="Grigoriev I.V."/>
            <person name="Hibbett D.S."/>
            <person name="Martin F."/>
            <person name="Nordberg H.P."/>
            <person name="Cantor M.N."/>
            <person name="Hua S.X."/>
        </authorList>
    </citation>
    <scope>NUCLEOTIDE SEQUENCE [LARGE SCALE GENOMIC DNA]</scope>
    <source>
        <strain evidence="2 3">LaAM-08-1</strain>
    </source>
</reference>
<sequence length="71" mass="7270">MRISTPGSSSSNPGSTMLLQSGPPRVVRKSSRSRGGENADVSTSGVGEGSGIITETREAHQSVAPPAYEVL</sequence>
<name>A0A0C9WR65_9AGAR</name>
<evidence type="ECO:0000256" key="1">
    <source>
        <dbReference type="SAM" id="MobiDB-lite"/>
    </source>
</evidence>
<proteinExistence type="predicted"/>
<evidence type="ECO:0000313" key="2">
    <source>
        <dbReference type="EMBL" id="KIJ93840.1"/>
    </source>
</evidence>
<feature type="region of interest" description="Disordered" evidence="1">
    <location>
        <begin position="1"/>
        <end position="71"/>
    </location>
</feature>
<organism evidence="2 3">
    <name type="scientific">Laccaria amethystina LaAM-08-1</name>
    <dbReference type="NCBI Taxonomy" id="1095629"/>
    <lineage>
        <taxon>Eukaryota</taxon>
        <taxon>Fungi</taxon>
        <taxon>Dikarya</taxon>
        <taxon>Basidiomycota</taxon>
        <taxon>Agaricomycotina</taxon>
        <taxon>Agaricomycetes</taxon>
        <taxon>Agaricomycetidae</taxon>
        <taxon>Agaricales</taxon>
        <taxon>Agaricineae</taxon>
        <taxon>Hydnangiaceae</taxon>
        <taxon>Laccaria</taxon>
    </lineage>
</organism>
<dbReference type="EMBL" id="KN838821">
    <property type="protein sequence ID" value="KIJ93840.1"/>
    <property type="molecule type" value="Genomic_DNA"/>
</dbReference>
<protein>
    <submittedName>
        <fullName evidence="2">Uncharacterized protein</fullName>
    </submittedName>
</protein>
<feature type="compositionally biased region" description="Low complexity" evidence="1">
    <location>
        <begin position="1"/>
        <end position="25"/>
    </location>
</feature>
<reference evidence="3" key="2">
    <citation type="submission" date="2015-01" db="EMBL/GenBank/DDBJ databases">
        <title>Evolutionary Origins and Diversification of the Mycorrhizal Mutualists.</title>
        <authorList>
            <consortium name="DOE Joint Genome Institute"/>
            <consortium name="Mycorrhizal Genomics Consortium"/>
            <person name="Kohler A."/>
            <person name="Kuo A."/>
            <person name="Nagy L.G."/>
            <person name="Floudas D."/>
            <person name="Copeland A."/>
            <person name="Barry K.W."/>
            <person name="Cichocki N."/>
            <person name="Veneault-Fourrey C."/>
            <person name="LaButti K."/>
            <person name="Lindquist E.A."/>
            <person name="Lipzen A."/>
            <person name="Lundell T."/>
            <person name="Morin E."/>
            <person name="Murat C."/>
            <person name="Riley R."/>
            <person name="Ohm R."/>
            <person name="Sun H."/>
            <person name="Tunlid A."/>
            <person name="Henrissat B."/>
            <person name="Grigoriev I.V."/>
            <person name="Hibbett D.S."/>
            <person name="Martin F."/>
        </authorList>
    </citation>
    <scope>NUCLEOTIDE SEQUENCE [LARGE SCALE GENOMIC DNA]</scope>
    <source>
        <strain evidence="3">LaAM-08-1</strain>
    </source>
</reference>